<accession>A0A0A9FXN0</accession>
<reference evidence="1" key="1">
    <citation type="submission" date="2014-09" db="EMBL/GenBank/DDBJ databases">
        <authorList>
            <person name="Magalhaes I.L.F."/>
            <person name="Oliveira U."/>
            <person name="Santos F.R."/>
            <person name="Vidigal T.H.D.A."/>
            <person name="Brescovit A.D."/>
            <person name="Santos A.J."/>
        </authorList>
    </citation>
    <scope>NUCLEOTIDE SEQUENCE</scope>
    <source>
        <tissue evidence="1">Shoot tissue taken approximately 20 cm above the soil surface</tissue>
    </source>
</reference>
<dbReference type="EMBL" id="GBRH01182835">
    <property type="protein sequence ID" value="JAE15061.1"/>
    <property type="molecule type" value="Transcribed_RNA"/>
</dbReference>
<organism evidence="1">
    <name type="scientific">Arundo donax</name>
    <name type="common">Giant reed</name>
    <name type="synonym">Donax arundinaceus</name>
    <dbReference type="NCBI Taxonomy" id="35708"/>
    <lineage>
        <taxon>Eukaryota</taxon>
        <taxon>Viridiplantae</taxon>
        <taxon>Streptophyta</taxon>
        <taxon>Embryophyta</taxon>
        <taxon>Tracheophyta</taxon>
        <taxon>Spermatophyta</taxon>
        <taxon>Magnoliopsida</taxon>
        <taxon>Liliopsida</taxon>
        <taxon>Poales</taxon>
        <taxon>Poaceae</taxon>
        <taxon>PACMAD clade</taxon>
        <taxon>Arundinoideae</taxon>
        <taxon>Arundineae</taxon>
        <taxon>Arundo</taxon>
    </lineage>
</organism>
<evidence type="ECO:0000313" key="1">
    <source>
        <dbReference type="EMBL" id="JAE15061.1"/>
    </source>
</evidence>
<sequence>MIFCAVRSRLAPAPAGGAPNLGGSP</sequence>
<proteinExistence type="predicted"/>
<name>A0A0A9FXN0_ARUDO</name>
<dbReference type="AlphaFoldDB" id="A0A0A9FXN0"/>
<protein>
    <submittedName>
        <fullName evidence="1">Uncharacterized protein</fullName>
    </submittedName>
</protein>
<reference evidence="1" key="2">
    <citation type="journal article" date="2015" name="Data Brief">
        <title>Shoot transcriptome of the giant reed, Arundo donax.</title>
        <authorList>
            <person name="Barrero R.A."/>
            <person name="Guerrero F.D."/>
            <person name="Moolhuijzen P."/>
            <person name="Goolsby J.A."/>
            <person name="Tidwell J."/>
            <person name="Bellgard S.E."/>
            <person name="Bellgard M.I."/>
        </authorList>
    </citation>
    <scope>NUCLEOTIDE SEQUENCE</scope>
    <source>
        <tissue evidence="1">Shoot tissue taken approximately 20 cm above the soil surface</tissue>
    </source>
</reference>